<proteinExistence type="inferred from homology"/>
<evidence type="ECO:0000256" key="1">
    <source>
        <dbReference type="ARBA" id="ARBA00006432"/>
    </source>
</evidence>
<organism evidence="7 8">
    <name type="scientific">Entamoeba invadens IP1</name>
    <dbReference type="NCBI Taxonomy" id="370355"/>
    <lineage>
        <taxon>Eukaryota</taxon>
        <taxon>Amoebozoa</taxon>
        <taxon>Evosea</taxon>
        <taxon>Archamoebae</taxon>
        <taxon>Mastigamoebida</taxon>
        <taxon>Entamoebidae</taxon>
        <taxon>Entamoeba</taxon>
    </lineage>
</organism>
<dbReference type="Pfam" id="PF00501">
    <property type="entry name" value="AMP-binding"/>
    <property type="match status" value="1"/>
</dbReference>
<accession>A0A0A1TVP5</accession>
<keyword evidence="2 7" id="KW-0436">Ligase</keyword>
<dbReference type="InterPro" id="IPR042099">
    <property type="entry name" value="ANL_N_sf"/>
</dbReference>
<dbReference type="GO" id="GO:0035336">
    <property type="term" value="P:long-chain fatty-acyl-CoA metabolic process"/>
    <property type="evidence" value="ECO:0007669"/>
    <property type="project" value="TreeGrafter"/>
</dbReference>
<dbReference type="GO" id="GO:0005783">
    <property type="term" value="C:endoplasmic reticulum"/>
    <property type="evidence" value="ECO:0007669"/>
    <property type="project" value="TreeGrafter"/>
</dbReference>
<dbReference type="VEuPathDB" id="AmoebaDB:EIN_171040"/>
<feature type="chain" id="PRO_5011977515" evidence="5">
    <location>
        <begin position="16"/>
        <end position="691"/>
    </location>
</feature>
<name>A0A0A1TVP5_ENTIV</name>
<feature type="domain" description="AMP-dependent synthetase/ligase" evidence="6">
    <location>
        <begin position="107"/>
        <end position="520"/>
    </location>
</feature>
<evidence type="ECO:0000313" key="7">
    <source>
        <dbReference type="EMBL" id="ELP84559.1"/>
    </source>
</evidence>
<evidence type="ECO:0000256" key="2">
    <source>
        <dbReference type="ARBA" id="ARBA00022598"/>
    </source>
</evidence>
<dbReference type="GO" id="GO:0005811">
    <property type="term" value="C:lipid droplet"/>
    <property type="evidence" value="ECO:0007669"/>
    <property type="project" value="TreeGrafter"/>
</dbReference>
<sequence length="691" mass="78074">MGVFLTLLIVLLVTALILYYLRPKPYDPKLNGCYIGEAKPGETRVLRGCFGVEKLVDYNVQHNETIADVVDNMTKKPTNKLIGYRKLIKEVPYKTYNTTVNGKEVKKTLYKYQMSDYIYFSSEEFQSLVNAVSTAIANEGFVKGDKIALFCETRYEWMAFLLAACRQGIVIVTVYSTLSDDSVTISLQETEVKGLVVSAETIKRIGDVKLDKTVTVISVDDFEQKPTNVENKMVFFSELRKTEAQKTFTPVSPTDLAIIMYTSGTSKEPKGILVQQKQILMLGYGYHNNIFFDQDVLIAYLPLAHIFELCIEFAVMMHSGTVGYASPRTLIGSGVVDCQSDLCALEPTILLGVPTVFNRVQKAILDTVMHSPVLKKSIFFFSFGLKEKLYINYNYLSPYLFWPIIKVLDLVVFQNLKHSLFGKRLTSIVIGGSALPVTLQRFLKTVLPNTDVMQGFGMTEVCGAVSVMPHGDATTSTIGVLFPMYEAKLRDVPELNYFTNTVPPKGELMIRGLPVSKGYYKRPEEDKESFTQDGWLCTGDIALITDTNHICIIDRKKNIVKQPSGEYVSLEFIESKYVVHPIVDTICVFADNFHDFVVALVVLNKKETEEVTQKTIDAVIQDRSECDKIKHLIEKDVSKCGLNERQKVKHFKFIDDEWTPENGMLTAALKMKRSAIEKRYKTEIDTMFNLN</sequence>
<dbReference type="Gene3D" id="3.40.50.12780">
    <property type="entry name" value="N-terminal domain of ligase-like"/>
    <property type="match status" value="1"/>
</dbReference>
<dbReference type="InterPro" id="IPR000873">
    <property type="entry name" value="AMP-dep_synth/lig_dom"/>
</dbReference>
<dbReference type="AlphaFoldDB" id="A0A0A1TVP5"/>
<gene>
    <name evidence="7" type="ORF">EIN_171040</name>
</gene>
<dbReference type="KEGG" id="eiv:EIN_171040"/>
<evidence type="ECO:0000256" key="4">
    <source>
        <dbReference type="ARBA" id="ARBA00022840"/>
    </source>
</evidence>
<evidence type="ECO:0000256" key="5">
    <source>
        <dbReference type="SAM" id="SignalP"/>
    </source>
</evidence>
<comment type="similarity">
    <text evidence="1">Belongs to the ATP-dependent AMP-binding enzyme family.</text>
</comment>
<protein>
    <submittedName>
        <fullName evidence="7">Long-chain-fatty-acid--CoA ligase, putative</fullName>
        <ecNumber evidence="7">6.2.1.3</ecNumber>
    </submittedName>
</protein>
<evidence type="ECO:0000259" key="6">
    <source>
        <dbReference type="Pfam" id="PF00501"/>
    </source>
</evidence>
<dbReference type="OrthoDB" id="1700726at2759"/>
<dbReference type="PANTHER" id="PTHR43272:SF83">
    <property type="entry name" value="ACYL-COA SYNTHETASE LONG-CHAIN, ISOFORM J"/>
    <property type="match status" value="1"/>
</dbReference>
<evidence type="ECO:0000313" key="8">
    <source>
        <dbReference type="Proteomes" id="UP000014680"/>
    </source>
</evidence>
<dbReference type="RefSeq" id="XP_004183905.1">
    <property type="nucleotide sequence ID" value="XM_004183857.1"/>
</dbReference>
<dbReference type="Proteomes" id="UP000014680">
    <property type="component" value="Unassembled WGS sequence"/>
</dbReference>
<dbReference type="GO" id="GO:0005524">
    <property type="term" value="F:ATP binding"/>
    <property type="evidence" value="ECO:0007669"/>
    <property type="project" value="UniProtKB-KW"/>
</dbReference>
<keyword evidence="3" id="KW-0547">Nucleotide-binding</keyword>
<dbReference type="OMA" id="KIFQWAA"/>
<keyword evidence="5" id="KW-0732">Signal</keyword>
<dbReference type="SUPFAM" id="SSF56801">
    <property type="entry name" value="Acetyl-CoA synthetase-like"/>
    <property type="match status" value="1"/>
</dbReference>
<evidence type="ECO:0000256" key="3">
    <source>
        <dbReference type="ARBA" id="ARBA00022741"/>
    </source>
</evidence>
<dbReference type="GO" id="GO:0004467">
    <property type="term" value="F:long-chain fatty acid-CoA ligase activity"/>
    <property type="evidence" value="ECO:0007669"/>
    <property type="project" value="UniProtKB-EC"/>
</dbReference>
<dbReference type="GeneID" id="14883559"/>
<dbReference type="EC" id="6.2.1.3" evidence="7"/>
<reference evidence="7 8" key="1">
    <citation type="submission" date="2012-10" db="EMBL/GenBank/DDBJ databases">
        <authorList>
            <person name="Zafar N."/>
            <person name="Inman J."/>
            <person name="Hall N."/>
            <person name="Lorenzi H."/>
            <person name="Caler E."/>
        </authorList>
    </citation>
    <scope>NUCLEOTIDE SEQUENCE [LARGE SCALE GENOMIC DNA]</scope>
    <source>
        <strain evidence="7 8">IP1</strain>
    </source>
</reference>
<dbReference type="EMBL" id="KB207112">
    <property type="protein sequence ID" value="ELP84559.1"/>
    <property type="molecule type" value="Genomic_DNA"/>
</dbReference>
<keyword evidence="8" id="KW-1185">Reference proteome</keyword>
<feature type="signal peptide" evidence="5">
    <location>
        <begin position="1"/>
        <end position="15"/>
    </location>
</feature>
<dbReference type="PANTHER" id="PTHR43272">
    <property type="entry name" value="LONG-CHAIN-FATTY-ACID--COA LIGASE"/>
    <property type="match status" value="1"/>
</dbReference>
<keyword evidence="4" id="KW-0067">ATP-binding</keyword>
<dbReference type="GO" id="GO:0005886">
    <property type="term" value="C:plasma membrane"/>
    <property type="evidence" value="ECO:0007669"/>
    <property type="project" value="TreeGrafter"/>
</dbReference>